<keyword evidence="2" id="KW-1185">Reference proteome</keyword>
<reference evidence="2" key="1">
    <citation type="journal article" date="2022" name="Mol. Ecol. Resour.">
        <title>The genomes of chicory, endive, great burdock and yacon provide insights into Asteraceae palaeo-polyploidization history and plant inulin production.</title>
        <authorList>
            <person name="Fan W."/>
            <person name="Wang S."/>
            <person name="Wang H."/>
            <person name="Wang A."/>
            <person name="Jiang F."/>
            <person name="Liu H."/>
            <person name="Zhao H."/>
            <person name="Xu D."/>
            <person name="Zhang Y."/>
        </authorList>
    </citation>
    <scope>NUCLEOTIDE SEQUENCE [LARGE SCALE GENOMIC DNA]</scope>
    <source>
        <strain evidence="2">cv. Yunnan</strain>
    </source>
</reference>
<reference evidence="1 2" key="2">
    <citation type="journal article" date="2022" name="Mol. Ecol. Resour.">
        <title>The genomes of chicory, endive, great burdock and yacon provide insights into Asteraceae paleo-polyploidization history and plant inulin production.</title>
        <authorList>
            <person name="Fan W."/>
            <person name="Wang S."/>
            <person name="Wang H."/>
            <person name="Wang A."/>
            <person name="Jiang F."/>
            <person name="Liu H."/>
            <person name="Zhao H."/>
            <person name="Xu D."/>
            <person name="Zhang Y."/>
        </authorList>
    </citation>
    <scope>NUCLEOTIDE SEQUENCE [LARGE SCALE GENOMIC DNA]</scope>
    <source>
        <strain evidence="2">cv. Yunnan</strain>
        <tissue evidence="1">Leaves</tissue>
    </source>
</reference>
<gene>
    <name evidence="1" type="ORF">L1987_63033</name>
</gene>
<comment type="caution">
    <text evidence="1">The sequence shown here is derived from an EMBL/GenBank/DDBJ whole genome shotgun (WGS) entry which is preliminary data.</text>
</comment>
<organism evidence="1 2">
    <name type="scientific">Smallanthus sonchifolius</name>
    <dbReference type="NCBI Taxonomy" id="185202"/>
    <lineage>
        <taxon>Eukaryota</taxon>
        <taxon>Viridiplantae</taxon>
        <taxon>Streptophyta</taxon>
        <taxon>Embryophyta</taxon>
        <taxon>Tracheophyta</taxon>
        <taxon>Spermatophyta</taxon>
        <taxon>Magnoliopsida</taxon>
        <taxon>eudicotyledons</taxon>
        <taxon>Gunneridae</taxon>
        <taxon>Pentapetalae</taxon>
        <taxon>asterids</taxon>
        <taxon>campanulids</taxon>
        <taxon>Asterales</taxon>
        <taxon>Asteraceae</taxon>
        <taxon>Asteroideae</taxon>
        <taxon>Heliantheae alliance</taxon>
        <taxon>Millerieae</taxon>
        <taxon>Smallanthus</taxon>
    </lineage>
</organism>
<evidence type="ECO:0000313" key="1">
    <source>
        <dbReference type="EMBL" id="KAI3731843.1"/>
    </source>
</evidence>
<protein>
    <submittedName>
        <fullName evidence="1">Uncharacterized protein</fullName>
    </submittedName>
</protein>
<sequence length="731" mass="83924">MNFKQAQDKTREERIRKLFNNIDLSVSSYDTAWVAMVPSPNSPKSPCFPECLNWLMDNQLNDGSWGLLHHNPPFPLLKDALSSTLASIVALKQWNVGDGQIKKGKGMFALLIPACGLLIFDLNIKLPLKQKDLSLMLHERELELRRCHSKERAAYLAYISEGLGNFYDRNMVMKYQMKNGSILNSPSASAAALIHHQNAGCLDYLTSLLEKFGNAVPTVYPLDLYARLYMVDQLERLGISRHFTMEIQTVLDEAYRDEQIFMNPGTCALAFRVLRENGYQISSDPLAEITKKGSYMSPNEEPFEDIYAALEAYRASQIIYQDELAFGELNLLSADFLKRKTSSTASNRISKYLYKQVEDAFKFRFYATLERVSTRRNIQNYNVDDTRILKTTFRSSNISNQDYIRLAEEDFNACQSIYRRELKDLERWVVDNNLDKIKSRQKMAYCYFSVASTLSSPELSDARITWAKASFLVVIIDDFFDVEGSLDELVNLIQCVEKWNIDVDTDCCSEEVGIIFLALKDVVSWIGDKAFKWQARDVSSHVIQCWLNLMNSMLTEAKWARYSVVPTMNEYIKNGLISFTLATFVLPALYFIGPKLSEDVIQSSEYHNMYEIVSTHGRLINDIRTFKRELKDGKLNAVTLHKNYGKSGIEEEEIVAEIKTWIDNLEKKLMQLVLETKESIVPKACKDVFWKMCCVDIFFYATDDGFTGNNILDTVKEVIYEPVFVLKNPNE</sequence>
<accession>A0ACB9CC28</accession>
<proteinExistence type="predicted"/>
<evidence type="ECO:0000313" key="2">
    <source>
        <dbReference type="Proteomes" id="UP001056120"/>
    </source>
</evidence>
<dbReference type="EMBL" id="CM042038">
    <property type="protein sequence ID" value="KAI3731843.1"/>
    <property type="molecule type" value="Genomic_DNA"/>
</dbReference>
<dbReference type="Proteomes" id="UP001056120">
    <property type="component" value="Linkage Group LG21"/>
</dbReference>
<name>A0ACB9CC28_9ASTR</name>